<evidence type="ECO:0000313" key="2">
    <source>
        <dbReference type="Proteomes" id="UP000004535"/>
    </source>
</evidence>
<gene>
    <name evidence="1" type="ORF">BURMUCGD2_5674</name>
</gene>
<name>B9BKR6_9BURK</name>
<proteinExistence type="predicted"/>
<sequence>MPAPVASRMVLTVRAQPMRGHRPSLRTMAARASPVVTVSAAPPLRAARS</sequence>
<dbReference type="EMBL" id="ACFC01000002">
    <property type="protein sequence ID" value="EEE08533.1"/>
    <property type="molecule type" value="Genomic_DNA"/>
</dbReference>
<organism evidence="1 2">
    <name type="scientific">Burkholderia multivorans CGD2</name>
    <dbReference type="NCBI Taxonomy" id="513052"/>
    <lineage>
        <taxon>Bacteria</taxon>
        <taxon>Pseudomonadati</taxon>
        <taxon>Pseudomonadota</taxon>
        <taxon>Betaproteobacteria</taxon>
        <taxon>Burkholderiales</taxon>
        <taxon>Burkholderiaceae</taxon>
        <taxon>Burkholderia</taxon>
        <taxon>Burkholderia cepacia complex</taxon>
    </lineage>
</organism>
<dbReference type="Proteomes" id="UP000004535">
    <property type="component" value="Unassembled WGS sequence"/>
</dbReference>
<evidence type="ECO:0000313" key="1">
    <source>
        <dbReference type="EMBL" id="EEE08533.1"/>
    </source>
</evidence>
<reference evidence="1 2" key="1">
    <citation type="journal article" date="2012" name="J. Bacteriol.">
        <title>Draft Genome Sequence Determination for Cystic Fibrosis and Chronic Granulomatous Disease Burkholderia multivorans Isolates.</title>
        <authorList>
            <person name="Varga J.J."/>
            <person name="Losada L."/>
            <person name="Zelazny A.M."/>
            <person name="Brinkac L."/>
            <person name="Harkins D."/>
            <person name="Radune D."/>
            <person name="Hostetler J."/>
            <person name="Sampaio E.P."/>
            <person name="Ronning C.M."/>
            <person name="Nierman W.C."/>
            <person name="Greenberg D.E."/>
            <person name="Holland S.M."/>
            <person name="Goldberg J.B."/>
        </authorList>
    </citation>
    <scope>NUCLEOTIDE SEQUENCE [LARGE SCALE GENOMIC DNA]</scope>
    <source>
        <strain evidence="1 2">CGD2</strain>
    </source>
</reference>
<accession>B9BKR6</accession>
<dbReference type="AlphaFoldDB" id="B9BKR6"/>
<protein>
    <submittedName>
        <fullName evidence="1">Uncharacterized protein</fullName>
    </submittedName>
</protein>
<comment type="caution">
    <text evidence="1">The sequence shown here is derived from an EMBL/GenBank/DDBJ whole genome shotgun (WGS) entry which is preliminary data.</text>
</comment>